<evidence type="ECO:0000313" key="1">
    <source>
        <dbReference type="EMBL" id="KAI8420346.1"/>
    </source>
</evidence>
<evidence type="ECO:0000313" key="2">
    <source>
        <dbReference type="Proteomes" id="UP001064048"/>
    </source>
</evidence>
<keyword evidence="2" id="KW-1185">Reference proteome</keyword>
<accession>A0ACC0J8E1</accession>
<comment type="caution">
    <text evidence="1">The sequence shown here is derived from an EMBL/GenBank/DDBJ whole genome shotgun (WGS) entry which is preliminary data.</text>
</comment>
<organism evidence="1 2">
    <name type="scientific">Choristoneura fumiferana</name>
    <name type="common">Spruce budworm moth</name>
    <name type="synonym">Archips fumiferana</name>
    <dbReference type="NCBI Taxonomy" id="7141"/>
    <lineage>
        <taxon>Eukaryota</taxon>
        <taxon>Metazoa</taxon>
        <taxon>Ecdysozoa</taxon>
        <taxon>Arthropoda</taxon>
        <taxon>Hexapoda</taxon>
        <taxon>Insecta</taxon>
        <taxon>Pterygota</taxon>
        <taxon>Neoptera</taxon>
        <taxon>Endopterygota</taxon>
        <taxon>Lepidoptera</taxon>
        <taxon>Glossata</taxon>
        <taxon>Ditrysia</taxon>
        <taxon>Tortricoidea</taxon>
        <taxon>Tortricidae</taxon>
        <taxon>Tortricinae</taxon>
        <taxon>Choristoneura</taxon>
    </lineage>
</organism>
<reference evidence="1 2" key="1">
    <citation type="journal article" date="2022" name="Genome Biol. Evol.">
        <title>The Spruce Budworm Genome: Reconstructing the Evolutionary History of Antifreeze Proteins.</title>
        <authorList>
            <person name="Beliveau C."/>
            <person name="Gagne P."/>
            <person name="Picq S."/>
            <person name="Vernygora O."/>
            <person name="Keeling C.I."/>
            <person name="Pinkney K."/>
            <person name="Doucet D."/>
            <person name="Wen F."/>
            <person name="Johnston J.S."/>
            <person name="Maaroufi H."/>
            <person name="Boyle B."/>
            <person name="Laroche J."/>
            <person name="Dewar K."/>
            <person name="Juretic N."/>
            <person name="Blackburn G."/>
            <person name="Nisole A."/>
            <person name="Brunet B."/>
            <person name="Brandao M."/>
            <person name="Lumley L."/>
            <person name="Duan J."/>
            <person name="Quan G."/>
            <person name="Lucarotti C.J."/>
            <person name="Roe A.D."/>
            <person name="Sperling F.A.H."/>
            <person name="Levesque R.C."/>
            <person name="Cusson M."/>
        </authorList>
    </citation>
    <scope>NUCLEOTIDE SEQUENCE [LARGE SCALE GENOMIC DNA]</scope>
    <source>
        <strain evidence="1">Glfc:IPQL:Cfum</strain>
    </source>
</reference>
<proteinExistence type="predicted"/>
<dbReference type="EMBL" id="CM046114">
    <property type="protein sequence ID" value="KAI8420346.1"/>
    <property type="molecule type" value="Genomic_DNA"/>
</dbReference>
<sequence length="346" mass="38869">MTLQGEAGNNNSRATIYESVYTGNAQLSHWNDQDVEWRNATYAQDALVNTTQGQVQGALATDGNYYVFYGVHYAGSIALQDSSFYNNSALFAPCLENKALNDTFITEAPINLLRAGNYSHIPYIAGFTDREGTIRAAQAVNDDWLAAMQANFTNFVQVDLAFDSIENKTAVANDIKQNYFAARPVSMETIRDYLNYHGDTMITVSVIRGVRERALTSRAEVRLLEFTYRGTRNSDWIYHQIPNDGVWHGGVLNYVVPQWNATQQTMWSPVTTTILNYINYNGDSSTSLVNFGEAARANPHEAIMNYWNNLYSIYYKPPVSVFVSSADKVISVAFVLLLSQFVQRLL</sequence>
<gene>
    <name evidence="1" type="ORF">MSG28_008868</name>
</gene>
<protein>
    <submittedName>
        <fullName evidence="1">Uncharacterized protein</fullName>
    </submittedName>
</protein>
<dbReference type="Proteomes" id="UP001064048">
    <property type="component" value="Chromosome 14"/>
</dbReference>
<name>A0ACC0J8E1_CHOFU</name>